<evidence type="ECO:0000256" key="2">
    <source>
        <dbReference type="SAM" id="MobiDB-lite"/>
    </source>
</evidence>
<accession>A0A8S3YAN7</accession>
<feature type="compositionally biased region" description="Acidic residues" evidence="2">
    <location>
        <begin position="115"/>
        <end position="124"/>
    </location>
</feature>
<dbReference type="GO" id="GO:0005509">
    <property type="term" value="F:calcium ion binding"/>
    <property type="evidence" value="ECO:0007669"/>
    <property type="project" value="InterPro"/>
</dbReference>
<dbReference type="PANTHER" id="PTHR23048:SF0">
    <property type="entry name" value="CALMODULIN LIKE 3"/>
    <property type="match status" value="1"/>
</dbReference>
<dbReference type="OrthoDB" id="191686at2759"/>
<proteinExistence type="predicted"/>
<dbReference type="Proteomes" id="UP000691718">
    <property type="component" value="Unassembled WGS sequence"/>
</dbReference>
<dbReference type="PANTHER" id="PTHR23048">
    <property type="entry name" value="MYOSIN LIGHT CHAIN 1, 3"/>
    <property type="match status" value="1"/>
</dbReference>
<dbReference type="FunFam" id="1.10.238.10:FF:000001">
    <property type="entry name" value="Calmodulin 1"/>
    <property type="match status" value="1"/>
</dbReference>
<dbReference type="InterPro" id="IPR002048">
    <property type="entry name" value="EF_hand_dom"/>
</dbReference>
<dbReference type="EMBL" id="CAJQZP010001593">
    <property type="protein sequence ID" value="CAG5056072.1"/>
    <property type="molecule type" value="Genomic_DNA"/>
</dbReference>
<name>A0A8S3YAN7_PARAO</name>
<protein>
    <submittedName>
        <fullName evidence="4">(apollo) hypothetical protein</fullName>
    </submittedName>
</protein>
<comment type="caution">
    <text evidence="4">The sequence shown here is derived from an EMBL/GenBank/DDBJ whole genome shotgun (WGS) entry which is preliminary data.</text>
</comment>
<dbReference type="PROSITE" id="PS50222">
    <property type="entry name" value="EF_HAND_2"/>
    <property type="match status" value="1"/>
</dbReference>
<keyword evidence="5" id="KW-1185">Reference proteome</keyword>
<reference evidence="4" key="1">
    <citation type="submission" date="2021-04" db="EMBL/GenBank/DDBJ databases">
        <authorList>
            <person name="Tunstrom K."/>
        </authorList>
    </citation>
    <scope>NUCLEOTIDE SEQUENCE</scope>
</reference>
<dbReference type="PROSITE" id="PS00018">
    <property type="entry name" value="EF_HAND_1"/>
    <property type="match status" value="1"/>
</dbReference>
<keyword evidence="1" id="KW-0677">Repeat</keyword>
<dbReference type="AlphaFoldDB" id="A0A8S3YAN7"/>
<evidence type="ECO:0000313" key="5">
    <source>
        <dbReference type="Proteomes" id="UP000691718"/>
    </source>
</evidence>
<sequence length="330" mass="37881">MENTKNLETTAVIENDELISDTLHEDKTYFDDLSKSTEQEENDERDVVELVGLQEEYENISENQEKLSQKEGSESVKTLIDKQIVDTNAIEVLRGSEEEMTEVKISPEAAGEQQEIVEEEENVLNEEPPPDPSAPLNLRDSKEALKEPFNLRPDQLAEVEQLWDFFQDYTPVYTDLDNFITKKELVYMLKSLLLMTYTSDQLQELIDFCVRPPHSEGHITFDQFLKIVTIRQRDIPIEEELRSALQALDPDETGLIDREFMKEVLTKQGHKMSPRLVNKLIKEVDISNDGTIAIEDVVGNMCIDLNKDDILMLLASLQPESNEKNEGDIF</sequence>
<evidence type="ECO:0000259" key="3">
    <source>
        <dbReference type="PROSITE" id="PS50222"/>
    </source>
</evidence>
<dbReference type="InterPro" id="IPR050230">
    <property type="entry name" value="CALM/Myosin/TropC-like"/>
</dbReference>
<gene>
    <name evidence="4" type="ORF">PAPOLLO_LOCUS26634</name>
</gene>
<dbReference type="Pfam" id="PF13499">
    <property type="entry name" value="EF-hand_7"/>
    <property type="match status" value="1"/>
</dbReference>
<organism evidence="4 5">
    <name type="scientific">Parnassius apollo</name>
    <name type="common">Apollo butterfly</name>
    <name type="synonym">Papilio apollo</name>
    <dbReference type="NCBI Taxonomy" id="110799"/>
    <lineage>
        <taxon>Eukaryota</taxon>
        <taxon>Metazoa</taxon>
        <taxon>Ecdysozoa</taxon>
        <taxon>Arthropoda</taxon>
        <taxon>Hexapoda</taxon>
        <taxon>Insecta</taxon>
        <taxon>Pterygota</taxon>
        <taxon>Neoptera</taxon>
        <taxon>Endopterygota</taxon>
        <taxon>Lepidoptera</taxon>
        <taxon>Glossata</taxon>
        <taxon>Ditrysia</taxon>
        <taxon>Papilionoidea</taxon>
        <taxon>Papilionidae</taxon>
        <taxon>Parnassiinae</taxon>
        <taxon>Parnassini</taxon>
        <taxon>Parnassius</taxon>
        <taxon>Parnassius</taxon>
    </lineage>
</organism>
<evidence type="ECO:0000256" key="1">
    <source>
        <dbReference type="ARBA" id="ARBA00022737"/>
    </source>
</evidence>
<dbReference type="GO" id="GO:0016460">
    <property type="term" value="C:myosin II complex"/>
    <property type="evidence" value="ECO:0007669"/>
    <property type="project" value="TreeGrafter"/>
</dbReference>
<dbReference type="InterPro" id="IPR018247">
    <property type="entry name" value="EF_Hand_1_Ca_BS"/>
</dbReference>
<feature type="region of interest" description="Disordered" evidence="2">
    <location>
        <begin position="107"/>
        <end position="136"/>
    </location>
</feature>
<evidence type="ECO:0000313" key="4">
    <source>
        <dbReference type="EMBL" id="CAG5056072.1"/>
    </source>
</evidence>
<feature type="domain" description="EF-hand" evidence="3">
    <location>
        <begin position="236"/>
        <end position="271"/>
    </location>
</feature>